<name>A0A931E1E0_9BACT</name>
<dbReference type="EMBL" id="JADWYR010000001">
    <property type="protein sequence ID" value="MBG9376837.1"/>
    <property type="molecule type" value="Genomic_DNA"/>
</dbReference>
<dbReference type="AlphaFoldDB" id="A0A931E1E0"/>
<gene>
    <name evidence="2" type="ORF">I5907_11360</name>
</gene>
<comment type="caution">
    <text evidence="2">The sequence shown here is derived from an EMBL/GenBank/DDBJ whole genome shotgun (WGS) entry which is preliminary data.</text>
</comment>
<dbReference type="RefSeq" id="WP_196990831.1">
    <property type="nucleotide sequence ID" value="NZ_JADWYR010000001.1"/>
</dbReference>
<accession>A0A931E1E0</accession>
<dbReference type="Proteomes" id="UP000628448">
    <property type="component" value="Unassembled WGS sequence"/>
</dbReference>
<feature type="compositionally biased region" description="Basic and acidic residues" evidence="1">
    <location>
        <begin position="58"/>
        <end position="73"/>
    </location>
</feature>
<keyword evidence="3" id="KW-1185">Reference proteome</keyword>
<proteinExistence type="predicted"/>
<evidence type="ECO:0000313" key="2">
    <source>
        <dbReference type="EMBL" id="MBG9376837.1"/>
    </source>
</evidence>
<evidence type="ECO:0000313" key="3">
    <source>
        <dbReference type="Proteomes" id="UP000628448"/>
    </source>
</evidence>
<organism evidence="2 3">
    <name type="scientific">Panacibacter microcysteis</name>
    <dbReference type="NCBI Taxonomy" id="2793269"/>
    <lineage>
        <taxon>Bacteria</taxon>
        <taxon>Pseudomonadati</taxon>
        <taxon>Bacteroidota</taxon>
        <taxon>Chitinophagia</taxon>
        <taxon>Chitinophagales</taxon>
        <taxon>Chitinophagaceae</taxon>
        <taxon>Panacibacter</taxon>
    </lineage>
</organism>
<reference evidence="2" key="1">
    <citation type="submission" date="2020-11" db="EMBL/GenBank/DDBJ databases">
        <title>Bacterial whole genome sequence for Panacibacter sp. DH6.</title>
        <authorList>
            <person name="Le V."/>
            <person name="Ko S."/>
            <person name="Ahn C.-Y."/>
            <person name="Oh H.-M."/>
        </authorList>
    </citation>
    <scope>NUCLEOTIDE SEQUENCE</scope>
    <source>
        <strain evidence="2">DH6</strain>
    </source>
</reference>
<evidence type="ECO:0000256" key="1">
    <source>
        <dbReference type="SAM" id="MobiDB-lite"/>
    </source>
</evidence>
<sequence length="73" mass="8188">MKDSSDNSGKVRHTKEVIDINAVTPDNDNKENLITTDIAETLKDEVTKEAPLSQFPDDSNKTDNDEAAREKQR</sequence>
<protein>
    <submittedName>
        <fullName evidence="2">Uncharacterized protein</fullName>
    </submittedName>
</protein>
<feature type="region of interest" description="Disordered" evidence="1">
    <location>
        <begin position="1"/>
        <end position="73"/>
    </location>
</feature>